<name>A0AAP0JYU7_9MAGN</name>
<reference evidence="1 2" key="1">
    <citation type="submission" date="2024-01" db="EMBL/GenBank/DDBJ databases">
        <title>Genome assemblies of Stephania.</title>
        <authorList>
            <person name="Yang L."/>
        </authorList>
    </citation>
    <scope>NUCLEOTIDE SEQUENCE [LARGE SCALE GENOMIC DNA]</scope>
    <source>
        <strain evidence="1">YNDBR</strain>
        <tissue evidence="1">Leaf</tissue>
    </source>
</reference>
<proteinExistence type="predicted"/>
<evidence type="ECO:0000313" key="1">
    <source>
        <dbReference type="EMBL" id="KAK9142723.1"/>
    </source>
</evidence>
<dbReference type="Proteomes" id="UP001420932">
    <property type="component" value="Unassembled WGS sequence"/>
</dbReference>
<dbReference type="EMBL" id="JBBNAF010000005">
    <property type="protein sequence ID" value="KAK9142723.1"/>
    <property type="molecule type" value="Genomic_DNA"/>
</dbReference>
<dbReference type="AlphaFoldDB" id="A0AAP0JYU7"/>
<protein>
    <submittedName>
        <fullName evidence="1">Uncharacterized protein</fullName>
    </submittedName>
</protein>
<sequence>MRAFGLGPFSESEMEPVEEVQEEWTQLEFYGAAGRLIEGNASKIDSSSKQHKIELEYRSMVNGVIRMIEVGYKGCAGRGNSASSGLGIFDAFFASLSMILVSELGEQETDEVYAQITLTPKWM</sequence>
<gene>
    <name evidence="1" type="ORF">Syun_012123</name>
</gene>
<evidence type="ECO:0000313" key="2">
    <source>
        <dbReference type="Proteomes" id="UP001420932"/>
    </source>
</evidence>
<organism evidence="1 2">
    <name type="scientific">Stephania yunnanensis</name>
    <dbReference type="NCBI Taxonomy" id="152371"/>
    <lineage>
        <taxon>Eukaryota</taxon>
        <taxon>Viridiplantae</taxon>
        <taxon>Streptophyta</taxon>
        <taxon>Embryophyta</taxon>
        <taxon>Tracheophyta</taxon>
        <taxon>Spermatophyta</taxon>
        <taxon>Magnoliopsida</taxon>
        <taxon>Ranunculales</taxon>
        <taxon>Menispermaceae</taxon>
        <taxon>Menispermoideae</taxon>
        <taxon>Cissampelideae</taxon>
        <taxon>Stephania</taxon>
    </lineage>
</organism>
<accession>A0AAP0JYU7</accession>
<keyword evidence="2" id="KW-1185">Reference proteome</keyword>
<comment type="caution">
    <text evidence="1">The sequence shown here is derived from an EMBL/GenBank/DDBJ whole genome shotgun (WGS) entry which is preliminary data.</text>
</comment>